<dbReference type="InterPro" id="IPR001313">
    <property type="entry name" value="Pumilio_RNA-bd_rpt"/>
</dbReference>
<dbReference type="GO" id="GO:0000056">
    <property type="term" value="P:ribosomal small subunit export from nucleus"/>
    <property type="evidence" value="ECO:0007669"/>
    <property type="project" value="TreeGrafter"/>
</dbReference>
<dbReference type="InterPro" id="IPR011989">
    <property type="entry name" value="ARM-like"/>
</dbReference>
<dbReference type="GO" id="GO:0000447">
    <property type="term" value="P:endonucleolytic cleavage in ITS1 to separate SSU-rRNA from 5.8S rRNA and LSU-rRNA from tricistronic rRNA transcript (SSU-rRNA, 5.8S rRNA, LSU-rRNA)"/>
    <property type="evidence" value="ECO:0007669"/>
    <property type="project" value="TreeGrafter"/>
</dbReference>
<protein>
    <submittedName>
        <fullName evidence="4">PUM-HD domain-containing protein</fullName>
    </submittedName>
</protein>
<dbReference type="GO" id="GO:0030686">
    <property type="term" value="C:90S preribosome"/>
    <property type="evidence" value="ECO:0007669"/>
    <property type="project" value="TreeGrafter"/>
</dbReference>
<evidence type="ECO:0000256" key="1">
    <source>
        <dbReference type="ARBA" id="ARBA00022737"/>
    </source>
</evidence>
<dbReference type="PANTHER" id="PTHR13102">
    <property type="entry name" value="NUCLEOLAR PROTEIN 9"/>
    <property type="match status" value="1"/>
</dbReference>
<dbReference type="WBParaSite" id="TCLT_0000056501-mRNA-1">
    <property type="protein sequence ID" value="TCLT_0000056501-mRNA-1"/>
    <property type="gene ID" value="TCLT_0000056501"/>
</dbReference>
<keyword evidence="3" id="KW-1185">Reference proteome</keyword>
<dbReference type="SUPFAM" id="SSF48371">
    <property type="entry name" value="ARM repeat"/>
    <property type="match status" value="1"/>
</dbReference>
<accession>A0A0N5CKG8</accession>
<organism evidence="4">
    <name type="scientific">Thelazia callipaeda</name>
    <name type="common">Oriental eyeworm</name>
    <name type="synonym">Parasitic nematode</name>
    <dbReference type="NCBI Taxonomy" id="103827"/>
    <lineage>
        <taxon>Eukaryota</taxon>
        <taxon>Metazoa</taxon>
        <taxon>Ecdysozoa</taxon>
        <taxon>Nematoda</taxon>
        <taxon>Chromadorea</taxon>
        <taxon>Rhabditida</taxon>
        <taxon>Spirurina</taxon>
        <taxon>Spiruromorpha</taxon>
        <taxon>Thelazioidea</taxon>
        <taxon>Thelaziidae</taxon>
        <taxon>Thelazia</taxon>
    </lineage>
</organism>
<dbReference type="GO" id="GO:0000480">
    <property type="term" value="P:endonucleolytic cleavage in 5'-ETS of tricistronic rRNA transcript (SSU-rRNA, 5.8S rRNA, LSU-rRNA)"/>
    <property type="evidence" value="ECO:0007669"/>
    <property type="project" value="TreeGrafter"/>
</dbReference>
<gene>
    <name evidence="2" type="ORF">TCLT_LOCUS566</name>
</gene>
<dbReference type="GO" id="GO:0000472">
    <property type="term" value="P:endonucleolytic cleavage to generate mature 5'-end of SSU-rRNA from (SSU-rRNA, 5.8S rRNA, LSU-rRNA)"/>
    <property type="evidence" value="ECO:0007669"/>
    <property type="project" value="TreeGrafter"/>
</dbReference>
<dbReference type="OMA" id="HPSANFP"/>
<name>A0A0N5CKG8_THECL</name>
<dbReference type="Pfam" id="PF22493">
    <property type="entry name" value="PUF_NOP9"/>
    <property type="match status" value="1"/>
</dbReference>
<dbReference type="EMBL" id="UYYF01000044">
    <property type="protein sequence ID" value="VDM95585.1"/>
    <property type="molecule type" value="Genomic_DNA"/>
</dbReference>
<evidence type="ECO:0000313" key="2">
    <source>
        <dbReference type="EMBL" id="VDM95585.1"/>
    </source>
</evidence>
<dbReference type="InterPro" id="IPR040000">
    <property type="entry name" value="NOP9"/>
</dbReference>
<dbReference type="GO" id="GO:0005730">
    <property type="term" value="C:nucleolus"/>
    <property type="evidence" value="ECO:0007669"/>
    <property type="project" value="TreeGrafter"/>
</dbReference>
<keyword evidence="1" id="KW-0677">Repeat</keyword>
<dbReference type="STRING" id="103827.A0A0N5CKG8"/>
<sequence length="619" mass="71086">MTRKRKSNVITGSNCQNKVDSYGSSLVSIGGNTVYQNQFMKDFESRYGPVEHSPRKKKVERRFRPSSEQVHELDVQCKEIEKLEDTAEYPSEIVEYMKQVLGILESDPSISGGLREKCLNECQGFEISLLMYDASSRLVGEIFTGYRNAAKQWFLKILQSSSEIVMQLLCMPSACRTFETLLYSLSYDEDMEIVQLLADIIIGNWWQLISDKNACYFIRSLTYHLIGVKRKKMSRKGSFPDKDIYSLDLSKINPIAKEIFKRIASVALDYISMKDLLDEESVSLVLQDVVECNSVFRTEHLQNFIEAGCKDSMLILQQWKGKQASHLWEIIVQKTNEDLRQKLYHSVLNSKLFDLSIHGFANFPVQKYIMSAKSDELIADISDELMNHFEDICASCKWGVIIALVNKACNRIEVNVVKMLRSYFKCGSKSARLTFVPNVFTLNTEALSDFNDTRTFDVSKGQLYGSLILQELVQFEHNKTVVLSLKSLSSTTILELAGNQKGSFLLQAVFRSSTILRADKELLAEPLKFSSYNLLSTKFRLQQKWYEVLSGNVSSHIFDVLWDCLYSTQEKEKLMDALSRTTLKSTRTLRLMCTKLDLRGFREQRKKWLENAKTVKPKK</sequence>
<dbReference type="Proteomes" id="UP000276776">
    <property type="component" value="Unassembled WGS sequence"/>
</dbReference>
<evidence type="ECO:0000313" key="4">
    <source>
        <dbReference type="WBParaSite" id="TCLT_0000056501-mRNA-1"/>
    </source>
</evidence>
<reference evidence="2 3" key="2">
    <citation type="submission" date="2018-11" db="EMBL/GenBank/DDBJ databases">
        <authorList>
            <consortium name="Pathogen Informatics"/>
        </authorList>
    </citation>
    <scope>NUCLEOTIDE SEQUENCE [LARGE SCALE GENOMIC DNA]</scope>
</reference>
<dbReference type="GO" id="GO:0003723">
    <property type="term" value="F:RNA binding"/>
    <property type="evidence" value="ECO:0007669"/>
    <property type="project" value="InterPro"/>
</dbReference>
<proteinExistence type="predicted"/>
<dbReference type="OrthoDB" id="9987665at2759"/>
<reference evidence="4" key="1">
    <citation type="submission" date="2017-02" db="UniProtKB">
        <authorList>
            <consortium name="WormBaseParasite"/>
        </authorList>
    </citation>
    <scope>IDENTIFICATION</scope>
</reference>
<dbReference type="Gene3D" id="1.25.10.10">
    <property type="entry name" value="Leucine-rich Repeat Variant"/>
    <property type="match status" value="1"/>
</dbReference>
<dbReference type="GO" id="GO:0030688">
    <property type="term" value="C:preribosome, small subunit precursor"/>
    <property type="evidence" value="ECO:0007669"/>
    <property type="project" value="TreeGrafter"/>
</dbReference>
<dbReference type="InterPro" id="IPR016024">
    <property type="entry name" value="ARM-type_fold"/>
</dbReference>
<dbReference type="AlphaFoldDB" id="A0A0N5CKG8"/>
<dbReference type="PANTHER" id="PTHR13102:SF0">
    <property type="entry name" value="NUCLEOLAR PROTEIN 9"/>
    <property type="match status" value="1"/>
</dbReference>
<evidence type="ECO:0000313" key="3">
    <source>
        <dbReference type="Proteomes" id="UP000276776"/>
    </source>
</evidence>